<evidence type="ECO:0000256" key="2">
    <source>
        <dbReference type="SAM" id="MobiDB-lite"/>
    </source>
</evidence>
<dbReference type="InterPro" id="IPR046980">
    <property type="entry name" value="KefG/KefF"/>
</dbReference>
<keyword evidence="1" id="KW-0560">Oxidoreductase</keyword>
<feature type="region of interest" description="Disordered" evidence="2">
    <location>
        <begin position="203"/>
        <end position="241"/>
    </location>
</feature>
<feature type="compositionally biased region" description="Basic and acidic residues" evidence="2">
    <location>
        <begin position="204"/>
        <end position="221"/>
    </location>
</feature>
<dbReference type="SUPFAM" id="SSF52218">
    <property type="entry name" value="Flavoproteins"/>
    <property type="match status" value="1"/>
</dbReference>
<dbReference type="InterPro" id="IPR003680">
    <property type="entry name" value="Flavodoxin_fold"/>
</dbReference>
<dbReference type="Proteomes" id="UP000755104">
    <property type="component" value="Unassembled WGS sequence"/>
</dbReference>
<dbReference type="Gene3D" id="3.40.50.360">
    <property type="match status" value="1"/>
</dbReference>
<keyword evidence="5" id="KW-1185">Reference proteome</keyword>
<feature type="domain" description="Flavodoxin-like fold" evidence="3">
    <location>
        <begin position="9"/>
        <end position="180"/>
    </location>
</feature>
<comment type="caution">
    <text evidence="4">The sequence shown here is derived from an EMBL/GenBank/DDBJ whole genome shotgun (WGS) entry which is preliminary data.</text>
</comment>
<evidence type="ECO:0000256" key="1">
    <source>
        <dbReference type="ARBA" id="ARBA00023002"/>
    </source>
</evidence>
<feature type="compositionally biased region" description="Low complexity" evidence="2">
    <location>
        <begin position="223"/>
        <end position="241"/>
    </location>
</feature>
<organism evidence="4 5">
    <name type="scientific">Qipengyuania qiaonensis</name>
    <dbReference type="NCBI Taxonomy" id="2867240"/>
    <lineage>
        <taxon>Bacteria</taxon>
        <taxon>Pseudomonadati</taxon>
        <taxon>Pseudomonadota</taxon>
        <taxon>Alphaproteobacteria</taxon>
        <taxon>Sphingomonadales</taxon>
        <taxon>Erythrobacteraceae</taxon>
        <taxon>Qipengyuania</taxon>
    </lineage>
</organism>
<evidence type="ECO:0000313" key="5">
    <source>
        <dbReference type="Proteomes" id="UP000755104"/>
    </source>
</evidence>
<dbReference type="EMBL" id="JAIGNO010000008">
    <property type="protein sequence ID" value="MBX7483332.1"/>
    <property type="molecule type" value="Genomic_DNA"/>
</dbReference>
<dbReference type="Pfam" id="PF02525">
    <property type="entry name" value="Flavodoxin_2"/>
    <property type="match status" value="1"/>
</dbReference>
<evidence type="ECO:0000313" key="4">
    <source>
        <dbReference type="EMBL" id="MBX7483332.1"/>
    </source>
</evidence>
<evidence type="ECO:0000259" key="3">
    <source>
        <dbReference type="Pfam" id="PF02525"/>
    </source>
</evidence>
<protein>
    <submittedName>
        <fullName evidence="4">NAD(P)H-dependent oxidoreductase</fullName>
    </submittedName>
</protein>
<reference evidence="4 5" key="1">
    <citation type="submission" date="2021-08" db="EMBL/GenBank/DDBJ databases">
        <title>Comparative Genomics Analysis of the Genus Qipengyuania Reveals Extensive Genetic Diversity and Metabolic Versatility, Including the Description of Fifteen Novel Species.</title>
        <authorList>
            <person name="Liu Y."/>
        </authorList>
    </citation>
    <scope>NUCLEOTIDE SEQUENCE [LARGE SCALE GENOMIC DNA]</scope>
    <source>
        <strain evidence="4 5">6D47A</strain>
    </source>
</reference>
<dbReference type="PANTHER" id="PTHR47307">
    <property type="entry name" value="GLUTATHIONE-REGULATED POTASSIUM-EFFLUX SYSTEM ANCILLARY PROTEIN KEFG"/>
    <property type="match status" value="1"/>
</dbReference>
<name>A0ABS7J7P5_9SPHN</name>
<dbReference type="RefSeq" id="WP_221558924.1">
    <property type="nucleotide sequence ID" value="NZ_JAIGNO010000008.1"/>
</dbReference>
<gene>
    <name evidence="4" type="ORF">K3174_12395</name>
</gene>
<dbReference type="InterPro" id="IPR029039">
    <property type="entry name" value="Flavoprotein-like_sf"/>
</dbReference>
<dbReference type="PANTHER" id="PTHR47307:SF1">
    <property type="entry name" value="GLUTATHIONE-REGULATED POTASSIUM-EFFLUX SYSTEM ANCILLARY PROTEIN KEFG"/>
    <property type="match status" value="1"/>
</dbReference>
<proteinExistence type="predicted"/>
<sequence length="241" mass="26770">MPIEHRQPTILILLFHPNLERSKVNAAMAQSAASLPYTSITDMSALYPKGIQMERDGAREAARLLDADGIVLQFPMQWYSTPVLMKQWQDTVLTRMGYLHQDTEGVGLAGKPIMIAATMGAEEATYRPEGRNRFSVMELLAPLRASANRFAMDWQEPFLVYGADLLDYDGLSEAGREYRRALSSFSARTQRADRIQQRVYLAHAGDEVDTSERGPRSEALDRPPMASGAGHAPSAPSEIQT</sequence>
<accession>A0ABS7J7P5</accession>